<organism evidence="11 12">
    <name type="scientific">Candidatus Wirthbacteria bacterium CG2_30_54_11</name>
    <dbReference type="NCBI Taxonomy" id="1817892"/>
    <lineage>
        <taxon>Bacteria</taxon>
        <taxon>Candidatus Wirthbacteria</taxon>
    </lineage>
</organism>
<dbReference type="Gene3D" id="3.10.290.10">
    <property type="entry name" value="RNA-binding S4 domain"/>
    <property type="match status" value="1"/>
</dbReference>
<evidence type="ECO:0000256" key="2">
    <source>
        <dbReference type="ARBA" id="ARBA00022730"/>
    </source>
</evidence>
<dbReference type="InterPro" id="IPR018079">
    <property type="entry name" value="Ribosomal_uS4_CS"/>
</dbReference>
<dbReference type="InterPro" id="IPR022801">
    <property type="entry name" value="Ribosomal_uS4"/>
</dbReference>
<dbReference type="HAMAP" id="MF_01306_B">
    <property type="entry name" value="Ribosomal_uS4_B"/>
    <property type="match status" value="1"/>
</dbReference>
<comment type="subunit">
    <text evidence="7">Part of the 30S ribosomal subunit. Contacts protein S5. The interaction surface between S4 and S5 is involved in control of translational fidelity.</text>
</comment>
<evidence type="ECO:0000256" key="8">
    <source>
        <dbReference type="RuleBase" id="RU003699"/>
    </source>
</evidence>
<dbReference type="Pfam" id="PF01479">
    <property type="entry name" value="S4"/>
    <property type="match status" value="1"/>
</dbReference>
<dbReference type="FunFam" id="1.10.1050.10:FF:000001">
    <property type="entry name" value="30S ribosomal protein S4"/>
    <property type="match status" value="1"/>
</dbReference>
<comment type="caution">
    <text evidence="11">The sequence shown here is derived from an EMBL/GenBank/DDBJ whole genome shotgun (WGS) entry which is preliminary data.</text>
</comment>
<dbReference type="GO" id="GO:0003735">
    <property type="term" value="F:structural constituent of ribosome"/>
    <property type="evidence" value="ECO:0007669"/>
    <property type="project" value="InterPro"/>
</dbReference>
<dbReference type="GO" id="GO:0019843">
    <property type="term" value="F:rRNA binding"/>
    <property type="evidence" value="ECO:0007669"/>
    <property type="project" value="UniProtKB-UniRule"/>
</dbReference>
<accession>A0A1J5J6M0</accession>
<dbReference type="NCBIfam" id="NF003717">
    <property type="entry name" value="PRK05327.1"/>
    <property type="match status" value="1"/>
</dbReference>
<evidence type="ECO:0000256" key="6">
    <source>
        <dbReference type="ARBA" id="ARBA00035254"/>
    </source>
</evidence>
<dbReference type="GO" id="GO:0042274">
    <property type="term" value="P:ribosomal small subunit biogenesis"/>
    <property type="evidence" value="ECO:0007669"/>
    <property type="project" value="TreeGrafter"/>
</dbReference>
<comment type="function">
    <text evidence="7">One of the primary rRNA binding proteins, it binds directly to 16S rRNA where it nucleates assembly of the body of the 30S subunit.</text>
</comment>
<keyword evidence="3 7" id="KW-0694">RNA-binding</keyword>
<dbReference type="EMBL" id="MNZT01000016">
    <property type="protein sequence ID" value="OIP99176.1"/>
    <property type="molecule type" value="Genomic_DNA"/>
</dbReference>
<dbReference type="PROSITE" id="PS00632">
    <property type="entry name" value="RIBOSOMAL_S4"/>
    <property type="match status" value="1"/>
</dbReference>
<dbReference type="PANTHER" id="PTHR11831">
    <property type="entry name" value="30S 40S RIBOSOMAL PROTEIN"/>
    <property type="match status" value="1"/>
</dbReference>
<dbReference type="InterPro" id="IPR036986">
    <property type="entry name" value="S4_RNA-bd_sf"/>
</dbReference>
<feature type="domain" description="Small ribosomal subunit protein uS4 N-terminal" evidence="10">
    <location>
        <begin position="3"/>
        <end position="96"/>
    </location>
</feature>
<comment type="similarity">
    <text evidence="1 7 8">Belongs to the universal ribosomal protein uS4 family.</text>
</comment>
<keyword evidence="4 7" id="KW-0689">Ribosomal protein</keyword>
<dbReference type="CDD" id="cd00165">
    <property type="entry name" value="S4"/>
    <property type="match status" value="1"/>
</dbReference>
<dbReference type="PANTHER" id="PTHR11831:SF4">
    <property type="entry name" value="SMALL RIBOSOMAL SUBUNIT PROTEIN US4M"/>
    <property type="match status" value="1"/>
</dbReference>
<evidence type="ECO:0000313" key="12">
    <source>
        <dbReference type="Proteomes" id="UP000183245"/>
    </source>
</evidence>
<name>A0A1J5J6M0_9BACT</name>
<reference evidence="11 12" key="1">
    <citation type="journal article" date="2016" name="Environ. Microbiol.">
        <title>Genomic resolution of a cold subsurface aquifer community provides metabolic insights for novel microbes adapted to high CO concentrations.</title>
        <authorList>
            <person name="Probst A.J."/>
            <person name="Castelle C.J."/>
            <person name="Singh A."/>
            <person name="Brown C.T."/>
            <person name="Anantharaman K."/>
            <person name="Sharon I."/>
            <person name="Hug L.A."/>
            <person name="Burstein D."/>
            <person name="Emerson J.B."/>
            <person name="Thomas B.C."/>
            <person name="Banfield J.F."/>
        </authorList>
    </citation>
    <scope>NUCLEOTIDE SEQUENCE [LARGE SCALE GENOMIC DNA]</scope>
    <source>
        <strain evidence="11">CG2_30_54_11</strain>
    </source>
</reference>
<dbReference type="FunFam" id="3.10.290.10:FF:000001">
    <property type="entry name" value="30S ribosomal protein S4"/>
    <property type="match status" value="1"/>
</dbReference>
<dbReference type="NCBIfam" id="TIGR01017">
    <property type="entry name" value="rpsD_bact"/>
    <property type="match status" value="1"/>
</dbReference>
<keyword evidence="2 7" id="KW-0699">rRNA-binding</keyword>
<evidence type="ECO:0000256" key="4">
    <source>
        <dbReference type="ARBA" id="ARBA00022980"/>
    </source>
</evidence>
<comment type="function">
    <text evidence="7">With S5 and S12 plays an important role in translational accuracy.</text>
</comment>
<feature type="domain" description="RNA-binding S4" evidence="9">
    <location>
        <begin position="97"/>
        <end position="159"/>
    </location>
</feature>
<dbReference type="Gene3D" id="1.10.1050.10">
    <property type="entry name" value="Ribosomal Protein S4 Delta 41, Chain A, domain 1"/>
    <property type="match status" value="1"/>
</dbReference>
<protein>
    <recommendedName>
        <fullName evidence="6 7">Small ribosomal subunit protein uS4</fullName>
    </recommendedName>
</protein>
<evidence type="ECO:0000259" key="9">
    <source>
        <dbReference type="SMART" id="SM00363"/>
    </source>
</evidence>
<dbReference type="GO" id="GO:0006412">
    <property type="term" value="P:translation"/>
    <property type="evidence" value="ECO:0007669"/>
    <property type="project" value="UniProtKB-UniRule"/>
</dbReference>
<evidence type="ECO:0000256" key="1">
    <source>
        <dbReference type="ARBA" id="ARBA00007465"/>
    </source>
</evidence>
<dbReference type="GO" id="GO:0015935">
    <property type="term" value="C:small ribosomal subunit"/>
    <property type="evidence" value="ECO:0007669"/>
    <property type="project" value="InterPro"/>
</dbReference>
<dbReference type="SMART" id="SM00363">
    <property type="entry name" value="S4"/>
    <property type="match status" value="1"/>
</dbReference>
<gene>
    <name evidence="7" type="primary">rpsD</name>
    <name evidence="11" type="ORF">AUK40_00885</name>
</gene>
<proteinExistence type="inferred from homology"/>
<dbReference type="Proteomes" id="UP000183245">
    <property type="component" value="Unassembled WGS sequence"/>
</dbReference>
<dbReference type="PROSITE" id="PS50889">
    <property type="entry name" value="S4"/>
    <property type="match status" value="1"/>
</dbReference>
<dbReference type="SUPFAM" id="SSF55174">
    <property type="entry name" value="Alpha-L RNA-binding motif"/>
    <property type="match status" value="1"/>
</dbReference>
<dbReference type="AlphaFoldDB" id="A0A1J5J6M0"/>
<dbReference type="STRING" id="1817892.AUK40_00885"/>
<evidence type="ECO:0000256" key="3">
    <source>
        <dbReference type="ARBA" id="ARBA00022884"/>
    </source>
</evidence>
<sequence length="205" mass="23717">MGRYIGSVCKLCRRESEKLFLKGNRCLTTKCAMEKRNYPPGPHSRRMRPSDYGMQLREKQKLKRVYRLYEKQFKHYFEVASGSPGVTGHKFLELLETRLDNVVYKIGWASSRDQARQMVTHGHVTINGKKVNIPSYQVKAGSKVALTVQGARSKLLSINESNKHSIPPWIQYSAKTKSAEMLRPPKREEVETHTNEQQVVEFYSR</sequence>
<dbReference type="Pfam" id="PF00163">
    <property type="entry name" value="Ribosomal_S4"/>
    <property type="match status" value="1"/>
</dbReference>
<keyword evidence="5 7" id="KW-0687">Ribonucleoprotein</keyword>
<evidence type="ECO:0000313" key="11">
    <source>
        <dbReference type="EMBL" id="OIP99176.1"/>
    </source>
</evidence>
<evidence type="ECO:0000259" key="10">
    <source>
        <dbReference type="SMART" id="SM01390"/>
    </source>
</evidence>
<evidence type="ECO:0000256" key="5">
    <source>
        <dbReference type="ARBA" id="ARBA00023274"/>
    </source>
</evidence>
<dbReference type="InterPro" id="IPR001912">
    <property type="entry name" value="Ribosomal_uS4_N"/>
</dbReference>
<dbReference type="InterPro" id="IPR002942">
    <property type="entry name" value="S4_RNA-bd"/>
</dbReference>
<dbReference type="SMART" id="SM01390">
    <property type="entry name" value="Ribosomal_S4"/>
    <property type="match status" value="1"/>
</dbReference>
<dbReference type="InterPro" id="IPR005709">
    <property type="entry name" value="Ribosomal_uS4_bac-type"/>
</dbReference>
<evidence type="ECO:0000256" key="7">
    <source>
        <dbReference type="HAMAP-Rule" id="MF_01306"/>
    </source>
</evidence>